<organism evidence="2 3">
    <name type="scientific">Pleurodeles waltl</name>
    <name type="common">Iberian ribbed newt</name>
    <dbReference type="NCBI Taxonomy" id="8319"/>
    <lineage>
        <taxon>Eukaryota</taxon>
        <taxon>Metazoa</taxon>
        <taxon>Chordata</taxon>
        <taxon>Craniata</taxon>
        <taxon>Vertebrata</taxon>
        <taxon>Euteleostomi</taxon>
        <taxon>Amphibia</taxon>
        <taxon>Batrachia</taxon>
        <taxon>Caudata</taxon>
        <taxon>Salamandroidea</taxon>
        <taxon>Salamandridae</taxon>
        <taxon>Pleurodelinae</taxon>
        <taxon>Pleurodeles</taxon>
    </lineage>
</organism>
<protein>
    <submittedName>
        <fullName evidence="2">Uncharacterized protein</fullName>
    </submittedName>
</protein>
<keyword evidence="3" id="KW-1185">Reference proteome</keyword>
<dbReference type="EMBL" id="JANPWB010000012">
    <property type="protein sequence ID" value="KAJ1115605.1"/>
    <property type="molecule type" value="Genomic_DNA"/>
</dbReference>
<dbReference type="Proteomes" id="UP001066276">
    <property type="component" value="Chromosome 8"/>
</dbReference>
<proteinExistence type="predicted"/>
<evidence type="ECO:0000313" key="2">
    <source>
        <dbReference type="EMBL" id="KAJ1115605.1"/>
    </source>
</evidence>
<evidence type="ECO:0000256" key="1">
    <source>
        <dbReference type="SAM" id="MobiDB-lite"/>
    </source>
</evidence>
<comment type="caution">
    <text evidence="2">The sequence shown here is derived from an EMBL/GenBank/DDBJ whole genome shotgun (WGS) entry which is preliminary data.</text>
</comment>
<name>A0AAV7NHT2_PLEWA</name>
<gene>
    <name evidence="2" type="ORF">NDU88_003827</name>
</gene>
<evidence type="ECO:0000313" key="3">
    <source>
        <dbReference type="Proteomes" id="UP001066276"/>
    </source>
</evidence>
<dbReference type="AlphaFoldDB" id="A0AAV7NHT2"/>
<reference evidence="2" key="1">
    <citation type="journal article" date="2022" name="bioRxiv">
        <title>Sequencing and chromosome-scale assembly of the giantPleurodeles waltlgenome.</title>
        <authorList>
            <person name="Brown T."/>
            <person name="Elewa A."/>
            <person name="Iarovenko S."/>
            <person name="Subramanian E."/>
            <person name="Araus A.J."/>
            <person name="Petzold A."/>
            <person name="Susuki M."/>
            <person name="Suzuki K.-i.T."/>
            <person name="Hayashi T."/>
            <person name="Toyoda A."/>
            <person name="Oliveira C."/>
            <person name="Osipova E."/>
            <person name="Leigh N.D."/>
            <person name="Simon A."/>
            <person name="Yun M.H."/>
        </authorList>
    </citation>
    <scope>NUCLEOTIDE SEQUENCE</scope>
    <source>
        <strain evidence="2">20211129_DDA</strain>
        <tissue evidence="2">Liver</tissue>
    </source>
</reference>
<feature type="region of interest" description="Disordered" evidence="1">
    <location>
        <begin position="16"/>
        <end position="36"/>
    </location>
</feature>
<sequence>MESHWEAVRRKARDIRGLRRESSRQENGLGGKDLRQRYRQLTKAETETRVKPKSPGGALSPTIALEGRGYYRYKIAYAVPYSLGHRG</sequence>
<accession>A0AAV7NHT2</accession>